<dbReference type="SUPFAM" id="SSF52540">
    <property type="entry name" value="P-loop containing nucleoside triphosphate hydrolases"/>
    <property type="match status" value="1"/>
</dbReference>
<dbReference type="Gene3D" id="3.40.50.300">
    <property type="entry name" value="P-loop containing nucleotide triphosphate hydrolases"/>
    <property type="match status" value="1"/>
</dbReference>
<dbReference type="InterPro" id="IPR029063">
    <property type="entry name" value="SAM-dependent_MTases_sf"/>
</dbReference>
<dbReference type="InterPro" id="IPR039187">
    <property type="entry name" value="SNO_AAA"/>
</dbReference>
<keyword evidence="4" id="KW-1185">Reference proteome</keyword>
<dbReference type="InterPro" id="IPR026741">
    <property type="entry name" value="SNO"/>
</dbReference>
<dbReference type="InterPro" id="IPR014001">
    <property type="entry name" value="Helicase_ATP-bd"/>
</dbReference>
<dbReference type="GO" id="GO:0032259">
    <property type="term" value="P:methylation"/>
    <property type="evidence" value="ECO:0007669"/>
    <property type="project" value="UniProtKB-KW"/>
</dbReference>
<dbReference type="Proteomes" id="UP000076609">
    <property type="component" value="Unassembled WGS sequence"/>
</dbReference>
<dbReference type="InterPro" id="IPR026937">
    <property type="entry name" value="SBNO_Helicase_C_dom"/>
</dbReference>
<evidence type="ECO:0000256" key="1">
    <source>
        <dbReference type="ARBA" id="ARBA00006992"/>
    </source>
</evidence>
<comment type="caution">
    <text evidence="3">The sequence shown here is derived from an EMBL/GenBank/DDBJ whole genome shotgun (WGS) entry which is preliminary data.</text>
</comment>
<keyword evidence="3" id="KW-0489">Methyltransferase</keyword>
<dbReference type="Pfam" id="PF13871">
    <property type="entry name" value="Helicase_C_4"/>
    <property type="match status" value="1"/>
</dbReference>
<evidence type="ECO:0000313" key="4">
    <source>
        <dbReference type="Proteomes" id="UP000076609"/>
    </source>
</evidence>
<accession>A0ABR5YBA3</accession>
<evidence type="ECO:0000313" key="3">
    <source>
        <dbReference type="EMBL" id="KZE13513.1"/>
    </source>
</evidence>
<protein>
    <submittedName>
        <fullName evidence="3">Methylase</fullName>
    </submittedName>
</protein>
<dbReference type="PANTHER" id="PTHR12706">
    <property type="entry name" value="STRAWBERRY NOTCH-RELATED"/>
    <property type="match status" value="1"/>
</dbReference>
<comment type="similarity">
    <text evidence="1">Belongs to the SBNO family.</text>
</comment>
<organism evidence="3 4">
    <name type="scientific">Sphingomonas hankookensis</name>
    <dbReference type="NCBI Taxonomy" id="563996"/>
    <lineage>
        <taxon>Bacteria</taxon>
        <taxon>Pseudomonadati</taxon>
        <taxon>Pseudomonadota</taxon>
        <taxon>Alphaproteobacteria</taxon>
        <taxon>Sphingomonadales</taxon>
        <taxon>Sphingomonadaceae</taxon>
        <taxon>Sphingomonas</taxon>
    </lineage>
</organism>
<gene>
    <name evidence="3" type="ORF">AVT10_16045</name>
</gene>
<dbReference type="GO" id="GO:0008168">
    <property type="term" value="F:methyltransferase activity"/>
    <property type="evidence" value="ECO:0007669"/>
    <property type="project" value="UniProtKB-KW"/>
</dbReference>
<dbReference type="Gene3D" id="3.40.50.150">
    <property type="entry name" value="Vaccinia Virus protein VP39"/>
    <property type="match status" value="1"/>
</dbReference>
<dbReference type="PROSITE" id="PS51192">
    <property type="entry name" value="HELICASE_ATP_BIND_1"/>
    <property type="match status" value="1"/>
</dbReference>
<proteinExistence type="inferred from homology"/>
<reference evidence="4" key="1">
    <citation type="submission" date="2016-01" db="EMBL/GenBank/DDBJ databases">
        <title>Draft genome of Chromobacterium sp. F49.</title>
        <authorList>
            <person name="Hong K.W."/>
        </authorList>
    </citation>
    <scope>NUCLEOTIDE SEQUENCE [LARGE SCALE GENOMIC DNA]</scope>
    <source>
        <strain evidence="4">CN3</strain>
    </source>
</reference>
<dbReference type="SUPFAM" id="SSF53335">
    <property type="entry name" value="S-adenosyl-L-methionine-dependent methyltransferases"/>
    <property type="match status" value="1"/>
</dbReference>
<dbReference type="InterPro" id="IPR027417">
    <property type="entry name" value="P-loop_NTPase"/>
</dbReference>
<dbReference type="PANTHER" id="PTHR12706:SF30">
    <property type="entry name" value="PROTEIN STRAWBERRY NOTCH-RELATED"/>
    <property type="match status" value="1"/>
</dbReference>
<name>A0ABR5YBA3_9SPHN</name>
<evidence type="ECO:0000259" key="2">
    <source>
        <dbReference type="PROSITE" id="PS51192"/>
    </source>
</evidence>
<sequence>MSDTLADAACAASPTSMRLTSPRSAALFAAANALLPLLETGSPISSTQLRDVMTGAFTRSDAEGAWDWKMAYDACEAAQILLLRRYGRALARRNPEPQRMLTALERIAARVPTHTRRSEVGQALQQFSTPLGLAFVAATAAMIEPGDVVLEPSAGTGMLAVHAELMRANLVLNELSETRAELLSKIMDAAVSKHDAASIDDRLPVGHRPTVVLMNPPFSAIAHVDRAMKDAALRHIASALARLEPGGRLVAITSATYCPENGNWRAAFEALQRSGRIVFTAAIDGRIYRKHGTTIETRLTLIDKVPAEDPAQFVPSAGIAPDAATLLQWVEGLVPPRPPVAPMPSAERAALPSRPTDRHRHVVAPSETVIAVEADELAYQTVDWAPASERLGDTIYEAYGLQSLVIPGAQPHPTPLVQSASMASVAPPKPSYRPHIPATLVANGTLSDAQLEAIIYAGEAHAGHLSGAWAVDATRDVVSAAADDAEGAVRFRRGWFLGDGTGAGKGRQVAGIILDNWCKGRRRAVWISVSDRLLEDAQRDWSALGQERLLVTPLSRYRQGTPIRLAEGILFTTYATLRSQARSGKASRVSQIVEWLGQDFDGVIVFDEAHAMANAAGGKGERGNVAASQQGRAGLHLQHALPNARILYVSATGATTVQNLAYAQRLGLWGGEDFPFASRADFVSAIEEGGVAAMEVLARDLKALGLYAARSLSFDGVEYDLLEHRLSAEQVRIYDAYAAAFQIIHTHLDAALEASGVTSSVHGTLNAQAKSAARSAFESVKQRFFNHLITAMQTPSTIASIESDLEAGHAAVVQIVSTGEALQERRLAEIPTDQWDDVRLDITPREYVLSYLEHSFPVQLFEPFTDGEGNLASRPVFDGDGNPVLNREACRRRDQMIEGLAALPPVPGALDQIVQYFGSDAVAEVTGRSRRIVPRTGNDGSVRFAVENRPASANIAETHAFMDDAKRILVFSEAGGTGRSYHADLGAQNQRRRIHYLLEAGWKADAAIQGFGRTNRTNQKQPPLFRPVSTDVKAQKRFISTIARRLDSLGAITRGQRQTGGQNMFRPEDNLESFYARDALRQLYMLLVRGRIEGCSLTAFETATGLSLLDSDGGIKDELPGITTFLNRMLALTIDLQNILFEAFEGLLTARIEGAIASGTFETGLETLQAESFTISERRTIYTHPGTGALTHLLTISRKEKLTPVSLERALELAGEAHADLMINARSGRAAVKLRARSIVDDDGAILSRIRLVRPMEASTLFADLFASSHWETADRASFCAAWTGELAELPEFEISTLHMVTGLLLPIWRRLPNESTRVYRLQTDAGERVIGRRVSPAWATSIVPDAAPQITPDTAWSMLIADEASIEIAEGQTLRRVRAMHEWRIELTGFNDLGVERLKSMGLISEIVSWKLRLYVPTGAVGGDVLEKLLDRFPVVRVNPRKAA</sequence>
<feature type="domain" description="Helicase ATP-binding" evidence="2">
    <location>
        <begin position="486"/>
        <end position="661"/>
    </location>
</feature>
<dbReference type="Pfam" id="PF13872">
    <property type="entry name" value="AAA_34"/>
    <property type="match status" value="1"/>
</dbReference>
<keyword evidence="3" id="KW-0808">Transferase</keyword>
<dbReference type="EMBL" id="LQQO01000021">
    <property type="protein sequence ID" value="KZE13513.1"/>
    <property type="molecule type" value="Genomic_DNA"/>
</dbReference>
<dbReference type="RefSeq" id="WP_066690856.1">
    <property type="nucleotide sequence ID" value="NZ_LQQO01000021.1"/>
</dbReference>